<dbReference type="Pfam" id="PF08478">
    <property type="entry name" value="POTRA_1"/>
    <property type="match status" value="1"/>
</dbReference>
<evidence type="ECO:0000256" key="1">
    <source>
        <dbReference type="ARBA" id="ARBA00004370"/>
    </source>
</evidence>
<dbReference type="PANTHER" id="PTHR37820:SF1">
    <property type="entry name" value="CELL DIVISION PROTEIN FTSQ"/>
    <property type="match status" value="1"/>
</dbReference>
<keyword evidence="4 8" id="KW-0812">Transmembrane</keyword>
<evidence type="ECO:0000256" key="7">
    <source>
        <dbReference type="ARBA" id="ARBA00023306"/>
    </source>
</evidence>
<dbReference type="PROSITE" id="PS51779">
    <property type="entry name" value="POTRA"/>
    <property type="match status" value="1"/>
</dbReference>
<proteinExistence type="inferred from homology"/>
<dbReference type="GO" id="GO:0032153">
    <property type="term" value="C:cell division site"/>
    <property type="evidence" value="ECO:0007669"/>
    <property type="project" value="UniProtKB-UniRule"/>
</dbReference>
<keyword evidence="12" id="KW-1185">Reference proteome</keyword>
<accession>A0A4R6BSS5</accession>
<comment type="similarity">
    <text evidence="8">Belongs to the FtsQ/DivIB family. DivIB subfamily.</text>
</comment>
<reference evidence="11 12" key="1">
    <citation type="submission" date="2019-01" db="EMBL/GenBank/DDBJ databases">
        <title>Draft genome sequences of the type strains of six Macrococcus species.</title>
        <authorList>
            <person name="Mazhar S."/>
            <person name="Altermann E."/>
            <person name="Hill C."/>
            <person name="Mcauliffe O."/>
        </authorList>
    </citation>
    <scope>NUCLEOTIDE SEQUENCE [LARGE SCALE GENOMIC DNA]</scope>
    <source>
        <strain evidence="11 12">CCM4815</strain>
    </source>
</reference>
<feature type="domain" description="POTRA" evidence="10">
    <location>
        <begin position="50"/>
        <end position="118"/>
    </location>
</feature>
<evidence type="ECO:0000256" key="5">
    <source>
        <dbReference type="ARBA" id="ARBA00022989"/>
    </source>
</evidence>
<dbReference type="InterPro" id="IPR013685">
    <property type="entry name" value="POTRA_FtsQ_type"/>
</dbReference>
<dbReference type="Pfam" id="PF03799">
    <property type="entry name" value="FtsQ_DivIB_C"/>
    <property type="match status" value="1"/>
</dbReference>
<evidence type="ECO:0000256" key="8">
    <source>
        <dbReference type="HAMAP-Rule" id="MF_00912"/>
    </source>
</evidence>
<dbReference type="Proteomes" id="UP000294802">
    <property type="component" value="Unassembled WGS sequence"/>
</dbReference>
<evidence type="ECO:0000313" key="11">
    <source>
        <dbReference type="EMBL" id="TDM07345.1"/>
    </source>
</evidence>
<keyword evidence="5 8" id="KW-1133">Transmembrane helix</keyword>
<evidence type="ECO:0000256" key="6">
    <source>
        <dbReference type="ARBA" id="ARBA00023136"/>
    </source>
</evidence>
<comment type="subcellular location">
    <subcellularLocation>
        <location evidence="8">Cell membrane</location>
        <topology evidence="8">Single-pass type II membrane protein</topology>
    </subcellularLocation>
    <subcellularLocation>
        <location evidence="1">Membrane</location>
    </subcellularLocation>
    <text evidence="8">Localizes to the division septum.</text>
</comment>
<dbReference type="InterPro" id="IPR034746">
    <property type="entry name" value="POTRA"/>
</dbReference>
<keyword evidence="2 8" id="KW-1003">Cell membrane</keyword>
<evidence type="ECO:0000256" key="4">
    <source>
        <dbReference type="ARBA" id="ARBA00022692"/>
    </source>
</evidence>
<dbReference type="GO" id="GO:0005886">
    <property type="term" value="C:plasma membrane"/>
    <property type="evidence" value="ECO:0007669"/>
    <property type="project" value="UniProtKB-SubCell"/>
</dbReference>
<dbReference type="AlphaFoldDB" id="A0A4R6BSS5"/>
<dbReference type="OrthoDB" id="1819027at2"/>
<dbReference type="InterPro" id="IPR050487">
    <property type="entry name" value="FtsQ_DivIB"/>
</dbReference>
<name>A0A4R6BSS5_9STAP</name>
<dbReference type="PANTHER" id="PTHR37820">
    <property type="entry name" value="CELL DIVISION PROTEIN DIVIB"/>
    <property type="match status" value="1"/>
</dbReference>
<protein>
    <recommendedName>
        <fullName evidence="8">Cell division protein DivIB</fullName>
    </recommendedName>
</protein>
<gene>
    <name evidence="8" type="primary">divIB</name>
    <name evidence="11" type="ORF">ERX29_09005</name>
</gene>
<keyword evidence="6 8" id="KW-0472">Membrane</keyword>
<dbReference type="GO" id="GO:0043093">
    <property type="term" value="P:FtsZ-dependent cytokinesis"/>
    <property type="evidence" value="ECO:0007669"/>
    <property type="project" value="UniProtKB-UniRule"/>
</dbReference>
<evidence type="ECO:0000256" key="2">
    <source>
        <dbReference type="ARBA" id="ARBA00022475"/>
    </source>
</evidence>
<sequence length="301" mass="34259">MPDSKVVESVKFKNNAIKRRKNRHQIQLSIFLAVVAIVTLILLYMFTSISYVKDVTVNDTQLITEKKIKKILDISKKDRIYSLPISKMEQNLKIQDGVKNVEIHRHFPNKVTVDIEEYDIVGVVADGSDFNPLLENGQILSSVNQLDYSSAPVVSDFARKERIQLVTVLNNTNPAIVNAISEIKFVPNQEASRRVQLFMNDGLEVIGDLRTLGDKLDYYPSMTKKIPRNQSGELIKPGIIDLEVGAVFIPYESKKAETRRLEMESEIAAKKEKEDQKLEKSVNELKKQLEQIKTKKDKSAE</sequence>
<dbReference type="InterPro" id="IPR005548">
    <property type="entry name" value="Cell_div_FtsQ/DivIB_C"/>
</dbReference>
<keyword evidence="3 8" id="KW-0132">Cell division</keyword>
<feature type="coiled-coil region" evidence="9">
    <location>
        <begin position="253"/>
        <end position="298"/>
    </location>
</feature>
<dbReference type="InterPro" id="IPR026580">
    <property type="entry name" value="DivIB"/>
</dbReference>
<evidence type="ECO:0000259" key="10">
    <source>
        <dbReference type="PROSITE" id="PS51779"/>
    </source>
</evidence>
<keyword evidence="7 8" id="KW-0131">Cell cycle</keyword>
<comment type="function">
    <text evidence="8">Cell division protein that may be involved in stabilizing or promoting the assembly of the division complex.</text>
</comment>
<evidence type="ECO:0000256" key="3">
    <source>
        <dbReference type="ARBA" id="ARBA00022618"/>
    </source>
</evidence>
<dbReference type="HAMAP" id="MF_00912">
    <property type="entry name" value="DivIB"/>
    <property type="match status" value="1"/>
</dbReference>
<evidence type="ECO:0000256" key="9">
    <source>
        <dbReference type="SAM" id="Coils"/>
    </source>
</evidence>
<comment type="caution">
    <text evidence="11">The sequence shown here is derived from an EMBL/GenBank/DDBJ whole genome shotgun (WGS) entry which is preliminary data.</text>
</comment>
<dbReference type="Gene3D" id="3.40.50.10960">
    <property type="match status" value="1"/>
</dbReference>
<dbReference type="RefSeq" id="WP_133444355.1">
    <property type="nucleotide sequence ID" value="NZ_SCWB01000015.1"/>
</dbReference>
<dbReference type="EMBL" id="SCWB01000015">
    <property type="protein sequence ID" value="TDM07345.1"/>
    <property type="molecule type" value="Genomic_DNA"/>
</dbReference>
<evidence type="ECO:0000313" key="12">
    <source>
        <dbReference type="Proteomes" id="UP000294802"/>
    </source>
</evidence>
<dbReference type="Gene3D" id="3.10.20.310">
    <property type="entry name" value="membrane protein fhac"/>
    <property type="match status" value="1"/>
</dbReference>
<organism evidence="11 12">
    <name type="scientific">Macrococcus lamae</name>
    <dbReference type="NCBI Taxonomy" id="198484"/>
    <lineage>
        <taxon>Bacteria</taxon>
        <taxon>Bacillati</taxon>
        <taxon>Bacillota</taxon>
        <taxon>Bacilli</taxon>
        <taxon>Bacillales</taxon>
        <taxon>Staphylococcaceae</taxon>
        <taxon>Macrococcus</taxon>
    </lineage>
</organism>
<feature type="transmembrane region" description="Helical" evidence="8">
    <location>
        <begin position="28"/>
        <end position="46"/>
    </location>
</feature>
<keyword evidence="9" id="KW-0175">Coiled coil</keyword>